<protein>
    <submittedName>
        <fullName evidence="1">Uncharacterized protein</fullName>
    </submittedName>
</protein>
<name>A0A0E9VQR1_ANGAN</name>
<sequence>MCVDEMNDLSKSKLDSCSVFFSYLRELLIYISFEARP</sequence>
<reference evidence="1" key="1">
    <citation type="submission" date="2014-11" db="EMBL/GenBank/DDBJ databases">
        <authorList>
            <person name="Amaro Gonzalez C."/>
        </authorList>
    </citation>
    <scope>NUCLEOTIDE SEQUENCE</scope>
</reference>
<reference evidence="1" key="2">
    <citation type="journal article" date="2015" name="Fish Shellfish Immunol.">
        <title>Early steps in the European eel (Anguilla anguilla)-Vibrio vulnificus interaction in the gills: Role of the RtxA13 toxin.</title>
        <authorList>
            <person name="Callol A."/>
            <person name="Pajuelo D."/>
            <person name="Ebbesson L."/>
            <person name="Teles M."/>
            <person name="MacKenzie S."/>
            <person name="Amaro C."/>
        </authorList>
    </citation>
    <scope>NUCLEOTIDE SEQUENCE</scope>
</reference>
<dbReference type="EMBL" id="GBXM01028138">
    <property type="protein sequence ID" value="JAH80439.1"/>
    <property type="molecule type" value="Transcribed_RNA"/>
</dbReference>
<accession>A0A0E9VQR1</accession>
<dbReference type="AlphaFoldDB" id="A0A0E9VQR1"/>
<evidence type="ECO:0000313" key="1">
    <source>
        <dbReference type="EMBL" id="JAH80439.1"/>
    </source>
</evidence>
<organism evidence="1">
    <name type="scientific">Anguilla anguilla</name>
    <name type="common">European freshwater eel</name>
    <name type="synonym">Muraena anguilla</name>
    <dbReference type="NCBI Taxonomy" id="7936"/>
    <lineage>
        <taxon>Eukaryota</taxon>
        <taxon>Metazoa</taxon>
        <taxon>Chordata</taxon>
        <taxon>Craniata</taxon>
        <taxon>Vertebrata</taxon>
        <taxon>Euteleostomi</taxon>
        <taxon>Actinopterygii</taxon>
        <taxon>Neopterygii</taxon>
        <taxon>Teleostei</taxon>
        <taxon>Anguilliformes</taxon>
        <taxon>Anguillidae</taxon>
        <taxon>Anguilla</taxon>
    </lineage>
</organism>
<proteinExistence type="predicted"/>